<dbReference type="GO" id="GO:0044183">
    <property type="term" value="F:protein folding chaperone"/>
    <property type="evidence" value="ECO:0007669"/>
    <property type="project" value="InterPro"/>
</dbReference>
<protein>
    <recommendedName>
        <fullName evidence="3">Co-chaperonin GroES</fullName>
    </recommendedName>
    <alternativeName>
        <fullName evidence="3">10 kDa chaperonin</fullName>
    </alternativeName>
    <alternativeName>
        <fullName evidence="3">Chaperonin-10</fullName>
        <shortName evidence="3">Cpn10</shortName>
    </alternativeName>
</protein>
<dbReference type="Gene3D" id="2.30.33.40">
    <property type="entry name" value="GroES chaperonin"/>
    <property type="match status" value="1"/>
</dbReference>
<accession>A0A4S4AYK9</accession>
<organism evidence="5 6">
    <name type="scientific">Pseudothauera rhizosphaerae</name>
    <dbReference type="NCBI Taxonomy" id="2565932"/>
    <lineage>
        <taxon>Bacteria</taxon>
        <taxon>Pseudomonadati</taxon>
        <taxon>Pseudomonadota</taxon>
        <taxon>Betaproteobacteria</taxon>
        <taxon>Rhodocyclales</taxon>
        <taxon>Zoogloeaceae</taxon>
        <taxon>Pseudothauera</taxon>
    </lineage>
</organism>
<dbReference type="GO" id="GO:0051087">
    <property type="term" value="F:protein-folding chaperone binding"/>
    <property type="evidence" value="ECO:0007669"/>
    <property type="project" value="TreeGrafter"/>
</dbReference>
<dbReference type="OrthoDB" id="9806791at2"/>
<reference evidence="5 6" key="1">
    <citation type="submission" date="2019-04" db="EMBL/GenBank/DDBJ databases">
        <title>Azoarcus rhizosphaerae sp. nov. isolated from rhizosphere of Ficus religiosa.</title>
        <authorList>
            <person name="Lin S.-Y."/>
            <person name="Hameed A."/>
            <person name="Hsu Y.-H."/>
            <person name="Young C.-C."/>
        </authorList>
    </citation>
    <scope>NUCLEOTIDE SEQUENCE [LARGE SCALE GENOMIC DNA]</scope>
    <source>
        <strain evidence="5 6">CC-YHH848</strain>
    </source>
</reference>
<keyword evidence="6" id="KW-1185">Reference proteome</keyword>
<dbReference type="GO" id="GO:0046872">
    <property type="term" value="F:metal ion binding"/>
    <property type="evidence" value="ECO:0007669"/>
    <property type="project" value="TreeGrafter"/>
</dbReference>
<dbReference type="SUPFAM" id="SSF50129">
    <property type="entry name" value="GroES-like"/>
    <property type="match status" value="1"/>
</dbReference>
<dbReference type="FunFam" id="2.30.33.40:FF:000001">
    <property type="entry name" value="10 kDa chaperonin"/>
    <property type="match status" value="1"/>
</dbReference>
<dbReference type="PROSITE" id="PS00681">
    <property type="entry name" value="CHAPERONINS_CPN10"/>
    <property type="match status" value="1"/>
</dbReference>
<evidence type="ECO:0000256" key="2">
    <source>
        <dbReference type="ARBA" id="ARBA00023186"/>
    </source>
</evidence>
<dbReference type="Pfam" id="PF00166">
    <property type="entry name" value="Cpn10"/>
    <property type="match status" value="1"/>
</dbReference>
<dbReference type="InterPro" id="IPR020818">
    <property type="entry name" value="Chaperonin_GroES"/>
</dbReference>
<keyword evidence="2 3" id="KW-0143">Chaperone</keyword>
<dbReference type="CDD" id="cd00320">
    <property type="entry name" value="cpn10"/>
    <property type="match status" value="1"/>
</dbReference>
<dbReference type="NCBIfam" id="NF001531">
    <property type="entry name" value="PRK00364.2-2"/>
    <property type="match status" value="1"/>
</dbReference>
<comment type="function">
    <text evidence="3 4">Together with the chaperonin GroEL, plays an essential role in assisting protein folding. The GroEL-GroES system forms a nano-cage that allows encapsulation of the non-native substrate proteins and provides a physical environment optimized to promote and accelerate protein folding. GroES binds to the apical surface of the GroEL ring, thereby capping the opening of the GroEL channel.</text>
</comment>
<comment type="subunit">
    <text evidence="3">Heptamer of 7 subunits arranged in a ring. Interacts with the chaperonin GroEL.</text>
</comment>
<dbReference type="GO" id="GO:0005737">
    <property type="term" value="C:cytoplasm"/>
    <property type="evidence" value="ECO:0007669"/>
    <property type="project" value="UniProtKB-SubCell"/>
</dbReference>
<evidence type="ECO:0000256" key="1">
    <source>
        <dbReference type="ARBA" id="ARBA00006975"/>
    </source>
</evidence>
<dbReference type="InterPro" id="IPR011032">
    <property type="entry name" value="GroES-like_sf"/>
</dbReference>
<comment type="caution">
    <text evidence="5">The sequence shown here is derived from an EMBL/GenBank/DDBJ whole genome shotgun (WGS) entry which is preliminary data.</text>
</comment>
<dbReference type="HAMAP" id="MF_00580">
    <property type="entry name" value="CH10"/>
    <property type="match status" value="1"/>
</dbReference>
<dbReference type="InterPro" id="IPR037124">
    <property type="entry name" value="Chaperonin_GroES_sf"/>
</dbReference>
<comment type="similarity">
    <text evidence="1 3 4">Belongs to the GroES chaperonin family.</text>
</comment>
<dbReference type="EMBL" id="SSOD01000001">
    <property type="protein sequence ID" value="THF65227.1"/>
    <property type="molecule type" value="Genomic_DNA"/>
</dbReference>
<comment type="subcellular location">
    <subcellularLocation>
        <location evidence="3">Cytoplasm</location>
    </subcellularLocation>
</comment>
<keyword evidence="3" id="KW-0963">Cytoplasm</keyword>
<sequence length="96" mass="10406">MALRPLHDRVIVKRLEAERTTASGIVIPDSAGEKPDQGEVLAVGNGKILENGQVRPIALKKGDKVLFGKYAGQSVKVDGEELLVVREEDIFAVIEN</sequence>
<dbReference type="SMART" id="SM00883">
    <property type="entry name" value="Cpn10"/>
    <property type="match status" value="1"/>
</dbReference>
<dbReference type="InterPro" id="IPR018369">
    <property type="entry name" value="Chaprnonin_Cpn10_CS"/>
</dbReference>
<dbReference type="Proteomes" id="UP000307956">
    <property type="component" value="Unassembled WGS sequence"/>
</dbReference>
<gene>
    <name evidence="3" type="primary">groES</name>
    <name evidence="3" type="synonym">groS</name>
    <name evidence="5" type="ORF">E6O51_01095</name>
</gene>
<dbReference type="PANTHER" id="PTHR10772">
    <property type="entry name" value="10 KDA HEAT SHOCK PROTEIN"/>
    <property type="match status" value="1"/>
</dbReference>
<dbReference type="GO" id="GO:0051082">
    <property type="term" value="F:unfolded protein binding"/>
    <property type="evidence" value="ECO:0007669"/>
    <property type="project" value="TreeGrafter"/>
</dbReference>
<evidence type="ECO:0000256" key="4">
    <source>
        <dbReference type="RuleBase" id="RU000535"/>
    </source>
</evidence>
<evidence type="ECO:0000256" key="3">
    <source>
        <dbReference type="HAMAP-Rule" id="MF_00580"/>
    </source>
</evidence>
<evidence type="ECO:0000313" key="6">
    <source>
        <dbReference type="Proteomes" id="UP000307956"/>
    </source>
</evidence>
<dbReference type="GO" id="GO:0005524">
    <property type="term" value="F:ATP binding"/>
    <property type="evidence" value="ECO:0007669"/>
    <property type="project" value="InterPro"/>
</dbReference>
<dbReference type="NCBIfam" id="NF001527">
    <property type="entry name" value="PRK00364.1-2"/>
    <property type="match status" value="1"/>
</dbReference>
<dbReference type="NCBIfam" id="NF001533">
    <property type="entry name" value="PRK00364.2-4"/>
    <property type="match status" value="1"/>
</dbReference>
<dbReference type="PRINTS" id="PR00297">
    <property type="entry name" value="CHAPERONIN10"/>
</dbReference>
<dbReference type="NCBIfam" id="NF001534">
    <property type="entry name" value="PRK00364.2-5"/>
    <property type="match status" value="1"/>
</dbReference>
<dbReference type="RefSeq" id="WP_136383120.1">
    <property type="nucleotide sequence ID" value="NZ_SSOD01000001.1"/>
</dbReference>
<name>A0A4S4AYK9_9RHOO</name>
<dbReference type="PANTHER" id="PTHR10772:SF58">
    <property type="entry name" value="CO-CHAPERONIN GROES"/>
    <property type="match status" value="1"/>
</dbReference>
<dbReference type="AlphaFoldDB" id="A0A4S4AYK9"/>
<evidence type="ECO:0000313" key="5">
    <source>
        <dbReference type="EMBL" id="THF65227.1"/>
    </source>
</evidence>
<proteinExistence type="inferred from homology"/>